<keyword evidence="2" id="KW-0472">Membrane</keyword>
<evidence type="ECO:0000256" key="1">
    <source>
        <dbReference type="SAM" id="MobiDB-lite"/>
    </source>
</evidence>
<evidence type="ECO:0000256" key="2">
    <source>
        <dbReference type="SAM" id="Phobius"/>
    </source>
</evidence>
<dbReference type="OrthoDB" id="5076485at2759"/>
<evidence type="ECO:0000313" key="4">
    <source>
        <dbReference type="EMBL" id="KAF2812381.1"/>
    </source>
</evidence>
<name>A0A6A6YUC6_9PEZI</name>
<feature type="chain" id="PRO_5044629374" evidence="3">
    <location>
        <begin position="17"/>
        <end position="288"/>
    </location>
</feature>
<keyword evidence="2" id="KW-1133">Transmembrane helix</keyword>
<dbReference type="EMBL" id="MU003697">
    <property type="protein sequence ID" value="KAF2812381.1"/>
    <property type="molecule type" value="Genomic_DNA"/>
</dbReference>
<dbReference type="Proteomes" id="UP000504636">
    <property type="component" value="Unplaced"/>
</dbReference>
<feature type="region of interest" description="Disordered" evidence="1">
    <location>
        <begin position="210"/>
        <end position="230"/>
    </location>
</feature>
<gene>
    <name evidence="4 6" type="ORF">BDZ99DRAFT_569069</name>
</gene>
<keyword evidence="5" id="KW-1185">Reference proteome</keyword>
<evidence type="ECO:0000256" key="3">
    <source>
        <dbReference type="SAM" id="SignalP"/>
    </source>
</evidence>
<feature type="compositionally biased region" description="Low complexity" evidence="1">
    <location>
        <begin position="212"/>
        <end position="230"/>
    </location>
</feature>
<evidence type="ECO:0000313" key="6">
    <source>
        <dbReference type="RefSeq" id="XP_033579345.1"/>
    </source>
</evidence>
<sequence>MLSLSIVLFFVALCTAWVNEFPIIAPSTVDAGTSFEVTISDTSIHNDATTWVESLRIYLAASAEDKLSADFYHSDCTLIKAISVCDPSITVYDQYVQISNTTYKVTIPANIGPSGPHYVLKSQLIQTDGSRYGAELSSDVFDLTSATGNWAYTQLQGYTLWSADGVPCTGFPCVKNCSEAAHNAYQKSNNASDSAYQDCANSCPGVNINFNSTQQPTQPTSTPSPCPARASTSAALLSGSTRTKTATLNSATPTSAALSTKIFSNSYVLLAIALALIFLTFRVQEVSN</sequence>
<proteinExistence type="predicted"/>
<feature type="transmembrane region" description="Helical" evidence="2">
    <location>
        <begin position="262"/>
        <end position="281"/>
    </location>
</feature>
<dbReference type="GeneID" id="54468741"/>
<feature type="signal peptide" evidence="3">
    <location>
        <begin position="1"/>
        <end position="16"/>
    </location>
</feature>
<evidence type="ECO:0000313" key="5">
    <source>
        <dbReference type="Proteomes" id="UP000504636"/>
    </source>
</evidence>
<accession>A0A6A6YUC6</accession>
<protein>
    <submittedName>
        <fullName evidence="4 6">Uncharacterized protein</fullName>
    </submittedName>
</protein>
<dbReference type="AlphaFoldDB" id="A0A6A6YUC6"/>
<reference evidence="4 6" key="1">
    <citation type="journal article" date="2020" name="Stud. Mycol.">
        <title>101 Dothideomycetes genomes: a test case for predicting lifestyles and emergence of pathogens.</title>
        <authorList>
            <person name="Haridas S."/>
            <person name="Albert R."/>
            <person name="Binder M."/>
            <person name="Bloem J."/>
            <person name="Labutti K."/>
            <person name="Salamov A."/>
            <person name="Andreopoulos B."/>
            <person name="Baker S."/>
            <person name="Barry K."/>
            <person name="Bills G."/>
            <person name="Bluhm B."/>
            <person name="Cannon C."/>
            <person name="Castanera R."/>
            <person name="Culley D."/>
            <person name="Daum C."/>
            <person name="Ezra D."/>
            <person name="Gonzalez J."/>
            <person name="Henrissat B."/>
            <person name="Kuo A."/>
            <person name="Liang C."/>
            <person name="Lipzen A."/>
            <person name="Lutzoni F."/>
            <person name="Magnuson J."/>
            <person name="Mondo S."/>
            <person name="Nolan M."/>
            <person name="Ohm R."/>
            <person name="Pangilinan J."/>
            <person name="Park H.-J."/>
            <person name="Ramirez L."/>
            <person name="Alfaro M."/>
            <person name="Sun H."/>
            <person name="Tritt A."/>
            <person name="Yoshinaga Y."/>
            <person name="Zwiers L.-H."/>
            <person name="Turgeon B."/>
            <person name="Goodwin S."/>
            <person name="Spatafora J."/>
            <person name="Crous P."/>
            <person name="Grigoriev I."/>
        </authorList>
    </citation>
    <scope>NUCLEOTIDE SEQUENCE</scope>
    <source>
        <strain evidence="4 6">CBS 304.34</strain>
    </source>
</reference>
<keyword evidence="2" id="KW-0812">Transmembrane</keyword>
<dbReference type="RefSeq" id="XP_033579345.1">
    <property type="nucleotide sequence ID" value="XM_033727848.1"/>
</dbReference>
<reference evidence="6" key="3">
    <citation type="submission" date="2025-04" db="UniProtKB">
        <authorList>
            <consortium name="RefSeq"/>
        </authorList>
    </citation>
    <scope>IDENTIFICATION</scope>
    <source>
        <strain evidence="6">CBS 304.34</strain>
    </source>
</reference>
<reference evidence="6" key="2">
    <citation type="submission" date="2020-04" db="EMBL/GenBank/DDBJ databases">
        <authorList>
            <consortium name="NCBI Genome Project"/>
        </authorList>
    </citation>
    <scope>NUCLEOTIDE SEQUENCE</scope>
    <source>
        <strain evidence="6">CBS 304.34</strain>
    </source>
</reference>
<organism evidence="4">
    <name type="scientific">Mytilinidion resinicola</name>
    <dbReference type="NCBI Taxonomy" id="574789"/>
    <lineage>
        <taxon>Eukaryota</taxon>
        <taxon>Fungi</taxon>
        <taxon>Dikarya</taxon>
        <taxon>Ascomycota</taxon>
        <taxon>Pezizomycotina</taxon>
        <taxon>Dothideomycetes</taxon>
        <taxon>Pleosporomycetidae</taxon>
        <taxon>Mytilinidiales</taxon>
        <taxon>Mytilinidiaceae</taxon>
        <taxon>Mytilinidion</taxon>
    </lineage>
</organism>
<keyword evidence="3" id="KW-0732">Signal</keyword>